<organism evidence="2 3">
    <name type="scientific">Halobacillus andaensis</name>
    <dbReference type="NCBI Taxonomy" id="1176239"/>
    <lineage>
        <taxon>Bacteria</taxon>
        <taxon>Bacillati</taxon>
        <taxon>Bacillota</taxon>
        <taxon>Bacilli</taxon>
        <taxon>Bacillales</taxon>
        <taxon>Bacillaceae</taxon>
        <taxon>Halobacillus</taxon>
    </lineage>
</organism>
<dbReference type="PROSITE" id="PS51257">
    <property type="entry name" value="PROKAR_LIPOPROTEIN"/>
    <property type="match status" value="1"/>
</dbReference>
<feature type="compositionally biased region" description="Acidic residues" evidence="1">
    <location>
        <begin position="32"/>
        <end position="56"/>
    </location>
</feature>
<evidence type="ECO:0000256" key="1">
    <source>
        <dbReference type="SAM" id="MobiDB-lite"/>
    </source>
</evidence>
<dbReference type="AlphaFoldDB" id="A0A917EWP4"/>
<protein>
    <recommendedName>
        <fullName evidence="4">Lipoprotein</fullName>
    </recommendedName>
</protein>
<accession>A0A917EWP4</accession>
<comment type="caution">
    <text evidence="2">The sequence shown here is derived from an EMBL/GenBank/DDBJ whole genome shotgun (WGS) entry which is preliminary data.</text>
</comment>
<keyword evidence="3" id="KW-1185">Reference proteome</keyword>
<gene>
    <name evidence="2" type="ORF">GCM10010954_28210</name>
</gene>
<dbReference type="NCBIfam" id="NF038353">
    <property type="entry name" value="FxLYD_dom"/>
    <property type="match status" value="1"/>
</dbReference>
<evidence type="ECO:0000313" key="3">
    <source>
        <dbReference type="Proteomes" id="UP000660110"/>
    </source>
</evidence>
<proteinExistence type="predicted"/>
<dbReference type="Proteomes" id="UP000660110">
    <property type="component" value="Unassembled WGS sequence"/>
</dbReference>
<name>A0A917EWP4_HALAA</name>
<evidence type="ECO:0000313" key="2">
    <source>
        <dbReference type="EMBL" id="GGF27489.1"/>
    </source>
</evidence>
<reference evidence="2" key="2">
    <citation type="submission" date="2020-09" db="EMBL/GenBank/DDBJ databases">
        <authorList>
            <person name="Sun Q."/>
            <person name="Zhou Y."/>
        </authorList>
    </citation>
    <scope>NUCLEOTIDE SEQUENCE</scope>
    <source>
        <strain evidence="2">CGMCC 1.12153</strain>
    </source>
</reference>
<feature type="region of interest" description="Disordered" evidence="1">
    <location>
        <begin position="23"/>
        <end position="59"/>
    </location>
</feature>
<evidence type="ECO:0008006" key="4">
    <source>
        <dbReference type="Google" id="ProtNLM"/>
    </source>
</evidence>
<reference evidence="2" key="1">
    <citation type="journal article" date="2014" name="Int. J. Syst. Evol. Microbiol.">
        <title>Complete genome sequence of Corynebacterium casei LMG S-19264T (=DSM 44701T), isolated from a smear-ripened cheese.</title>
        <authorList>
            <consortium name="US DOE Joint Genome Institute (JGI-PGF)"/>
            <person name="Walter F."/>
            <person name="Albersmeier A."/>
            <person name="Kalinowski J."/>
            <person name="Ruckert C."/>
        </authorList>
    </citation>
    <scope>NUCLEOTIDE SEQUENCE</scope>
    <source>
        <strain evidence="2">CGMCC 1.12153</strain>
    </source>
</reference>
<sequence>MNKFAKALGITVLAASVLGACSSEESTMSSGDEQEEQQDGQEEAEAAEKEDEEEEKAEAVVEVKSETFGSWEDSIDNVYASYSAEVTNTGDQPASVGDIQVNFEGEDGSILGTASMLLAVPEVIMPGETAYIGESTIIESVSSADEIANANANIDFSSTEEEPMMLDTENVNFSEGKDEYSSPYQVTGTVINQNEEKADDIRLAAGLYDEGGEFLGTLNGSIEVSLNQDGKAGFELEYPELPEDVKGKVAEVKVKAYNWSF</sequence>
<dbReference type="EMBL" id="BMEL01000003">
    <property type="protein sequence ID" value="GGF27489.1"/>
    <property type="molecule type" value="Genomic_DNA"/>
</dbReference>
<dbReference type="InterPro" id="IPR047676">
    <property type="entry name" value="FxLYD_dom"/>
</dbReference>
<dbReference type="RefSeq" id="WP_188378142.1">
    <property type="nucleotide sequence ID" value="NZ_BMEL01000003.1"/>
</dbReference>